<dbReference type="Pfam" id="PF17050">
    <property type="entry name" value="AIM5"/>
    <property type="match status" value="1"/>
</dbReference>
<gene>
    <name evidence="12" type="ORF">OHC33_004568</name>
</gene>
<comment type="caution">
    <text evidence="12">The sequence shown here is derived from an EMBL/GenBank/DDBJ whole genome shotgun (WGS) entry which is preliminary data.</text>
</comment>
<evidence type="ECO:0000256" key="11">
    <source>
        <dbReference type="RuleBase" id="RU363010"/>
    </source>
</evidence>
<accession>A0AAN8I514</accession>
<dbReference type="AlphaFoldDB" id="A0AAN8I514"/>
<evidence type="ECO:0000256" key="3">
    <source>
        <dbReference type="ARBA" id="ARBA00009188"/>
    </source>
</evidence>
<feature type="transmembrane region" description="Helical" evidence="11">
    <location>
        <begin position="6"/>
        <end position="24"/>
    </location>
</feature>
<evidence type="ECO:0000256" key="8">
    <source>
        <dbReference type="ARBA" id="ARBA00023136"/>
    </source>
</evidence>
<sequence>MGFTTGFLGGLTLTYSLLYLSVYVHRSNRTYQSLLLRQQARLLNSKIDPPEPEYEPPAYRIEQAGLDEQLKDRWNREVEGIVRKVQTTDWEAVRIRWENRISSAFNGVRNTEKAQELEQRFKENVVGTGDSTQAVKESVQVAVSGKRLLEEK</sequence>
<protein>
    <recommendedName>
        <fullName evidence="4 11">MICOS complex subunit MIC12</fullName>
    </recommendedName>
    <alternativeName>
        <fullName evidence="10 11">Altered inheritance of mitochondria protein 5, mitochondrial</fullName>
    </alternativeName>
    <alternativeName>
        <fullName evidence="9 11">Found in mitochondrial proteome protein 51</fullName>
    </alternativeName>
</protein>
<keyword evidence="7 11" id="KW-0496">Mitochondrion</keyword>
<evidence type="ECO:0000256" key="9">
    <source>
        <dbReference type="ARBA" id="ARBA00032159"/>
    </source>
</evidence>
<comment type="similarity">
    <text evidence="3 11">Belongs to the MICOS complex subunit Mic12 family.</text>
</comment>
<dbReference type="InterPro" id="IPR031463">
    <property type="entry name" value="Mic12"/>
</dbReference>
<proteinExistence type="inferred from homology"/>
<evidence type="ECO:0000256" key="2">
    <source>
        <dbReference type="ARBA" id="ARBA00004370"/>
    </source>
</evidence>
<reference evidence="12 13" key="1">
    <citation type="submission" date="2022-12" db="EMBL/GenBank/DDBJ databases">
        <title>Genomic features and morphological characterization of a novel Knufia sp. strain isolated from spacecraft assembly facility.</title>
        <authorList>
            <person name="Teixeira M."/>
            <person name="Chander A.M."/>
            <person name="Stajich J.E."/>
            <person name="Venkateswaran K."/>
        </authorList>
    </citation>
    <scope>NUCLEOTIDE SEQUENCE [LARGE SCALE GENOMIC DNA]</scope>
    <source>
        <strain evidence="12 13">FJI-L2-BK-P2</strain>
    </source>
</reference>
<comment type="subunit">
    <text evidence="11">Component of the mitochondrial contact site and cristae organizing system (MICOS) complex.</text>
</comment>
<evidence type="ECO:0000313" key="13">
    <source>
        <dbReference type="Proteomes" id="UP001316803"/>
    </source>
</evidence>
<keyword evidence="13" id="KW-1185">Reference proteome</keyword>
<comment type="subcellular location">
    <subcellularLocation>
        <location evidence="2">Membrane</location>
    </subcellularLocation>
    <subcellularLocation>
        <location evidence="11">Mitochondrion inner membrane</location>
        <topology evidence="11">Single-pass membrane protein</topology>
    </subcellularLocation>
</comment>
<evidence type="ECO:0000256" key="4">
    <source>
        <dbReference type="ARBA" id="ARBA00018170"/>
    </source>
</evidence>
<keyword evidence="6 11" id="KW-1133">Transmembrane helix</keyword>
<dbReference type="EMBL" id="JAKLMC020000008">
    <property type="protein sequence ID" value="KAK5954842.1"/>
    <property type="molecule type" value="Genomic_DNA"/>
</dbReference>
<evidence type="ECO:0000256" key="7">
    <source>
        <dbReference type="ARBA" id="ARBA00023128"/>
    </source>
</evidence>
<name>A0AAN8I514_9EURO</name>
<keyword evidence="11" id="KW-0999">Mitochondrion inner membrane</keyword>
<dbReference type="GO" id="GO:0042407">
    <property type="term" value="P:cristae formation"/>
    <property type="evidence" value="ECO:0007669"/>
    <property type="project" value="InterPro"/>
</dbReference>
<evidence type="ECO:0000256" key="6">
    <source>
        <dbReference type="ARBA" id="ARBA00022989"/>
    </source>
</evidence>
<evidence type="ECO:0000256" key="10">
    <source>
        <dbReference type="ARBA" id="ARBA00032985"/>
    </source>
</evidence>
<keyword evidence="8 11" id="KW-0472">Membrane</keyword>
<dbReference type="GO" id="GO:0044284">
    <property type="term" value="C:mitochondrial crista junction"/>
    <property type="evidence" value="ECO:0007669"/>
    <property type="project" value="InterPro"/>
</dbReference>
<keyword evidence="5 11" id="KW-0812">Transmembrane</keyword>
<evidence type="ECO:0000256" key="5">
    <source>
        <dbReference type="ARBA" id="ARBA00022692"/>
    </source>
</evidence>
<evidence type="ECO:0000313" key="12">
    <source>
        <dbReference type="EMBL" id="KAK5954842.1"/>
    </source>
</evidence>
<dbReference type="Proteomes" id="UP001316803">
    <property type="component" value="Unassembled WGS sequence"/>
</dbReference>
<comment type="function">
    <text evidence="1 11">Component of the MICOS complex, a large protein complex of the mitochondrial inner membrane that plays crucial roles in the maintenance of crista junctions, inner membrane architecture, and formation of contact sites to the outer membrane.</text>
</comment>
<dbReference type="GO" id="GO:0061617">
    <property type="term" value="C:MICOS complex"/>
    <property type="evidence" value="ECO:0007669"/>
    <property type="project" value="UniProtKB-UniRule"/>
</dbReference>
<organism evidence="12 13">
    <name type="scientific">Knufia fluminis</name>
    <dbReference type="NCBI Taxonomy" id="191047"/>
    <lineage>
        <taxon>Eukaryota</taxon>
        <taxon>Fungi</taxon>
        <taxon>Dikarya</taxon>
        <taxon>Ascomycota</taxon>
        <taxon>Pezizomycotina</taxon>
        <taxon>Eurotiomycetes</taxon>
        <taxon>Chaetothyriomycetidae</taxon>
        <taxon>Chaetothyriales</taxon>
        <taxon>Trichomeriaceae</taxon>
        <taxon>Knufia</taxon>
    </lineage>
</organism>
<evidence type="ECO:0000256" key="1">
    <source>
        <dbReference type="ARBA" id="ARBA00002689"/>
    </source>
</evidence>